<dbReference type="SUPFAM" id="SSF51905">
    <property type="entry name" value="FAD/NAD(P)-binding domain"/>
    <property type="match status" value="1"/>
</dbReference>
<organism evidence="2 3">
    <name type="scientific">Nocardioides imazamoxiresistens</name>
    <dbReference type="NCBI Taxonomy" id="3231893"/>
    <lineage>
        <taxon>Bacteria</taxon>
        <taxon>Bacillati</taxon>
        <taxon>Actinomycetota</taxon>
        <taxon>Actinomycetes</taxon>
        <taxon>Propionibacteriales</taxon>
        <taxon>Nocardioidaceae</taxon>
        <taxon>Nocardioides</taxon>
    </lineage>
</organism>
<comment type="caution">
    <text evidence="2">The sequence shown here is derived from an EMBL/GenBank/DDBJ whole genome shotgun (WGS) entry which is preliminary data.</text>
</comment>
<keyword evidence="3" id="KW-1185">Reference proteome</keyword>
<dbReference type="InterPro" id="IPR002937">
    <property type="entry name" value="Amino_oxidase"/>
</dbReference>
<name>A0ABU3PZ30_9ACTN</name>
<proteinExistence type="predicted"/>
<dbReference type="PRINTS" id="PR00411">
    <property type="entry name" value="PNDRDTASEI"/>
</dbReference>
<feature type="domain" description="Amine oxidase" evidence="1">
    <location>
        <begin position="12"/>
        <end position="435"/>
    </location>
</feature>
<dbReference type="PANTHER" id="PTHR43734:SF1">
    <property type="entry name" value="PHYTOENE DESATURASE"/>
    <property type="match status" value="1"/>
</dbReference>
<accession>A0ABU3PZ30</accession>
<evidence type="ECO:0000313" key="2">
    <source>
        <dbReference type="EMBL" id="MDT9594490.1"/>
    </source>
</evidence>
<protein>
    <submittedName>
        <fullName evidence="2">FAD-dependent oxidoreductase</fullName>
    </submittedName>
</protein>
<evidence type="ECO:0000259" key="1">
    <source>
        <dbReference type="Pfam" id="PF01593"/>
    </source>
</evidence>
<dbReference type="Pfam" id="PF01593">
    <property type="entry name" value="Amino_oxidase"/>
    <property type="match status" value="1"/>
</dbReference>
<gene>
    <name evidence="2" type="ORF">RDV89_15505</name>
</gene>
<dbReference type="InterPro" id="IPR036188">
    <property type="entry name" value="FAD/NAD-bd_sf"/>
</dbReference>
<dbReference type="Gene3D" id="3.50.50.60">
    <property type="entry name" value="FAD/NAD(P)-binding domain"/>
    <property type="match status" value="2"/>
</dbReference>
<dbReference type="PANTHER" id="PTHR43734">
    <property type="entry name" value="PHYTOENE DESATURASE"/>
    <property type="match status" value="1"/>
</dbReference>
<dbReference type="RefSeq" id="WP_315734317.1">
    <property type="nucleotide sequence ID" value="NZ_JAVYII010000007.1"/>
</dbReference>
<dbReference type="PRINTS" id="PR00368">
    <property type="entry name" value="FADPNR"/>
</dbReference>
<dbReference type="Proteomes" id="UP001268542">
    <property type="component" value="Unassembled WGS sequence"/>
</dbReference>
<reference evidence="2 3" key="1">
    <citation type="submission" date="2023-08" db="EMBL/GenBank/DDBJ databases">
        <title>Nocardioides seae sp. nov., a bacterium isolated from a soil.</title>
        <authorList>
            <person name="Wang X."/>
        </authorList>
    </citation>
    <scope>NUCLEOTIDE SEQUENCE [LARGE SCALE GENOMIC DNA]</scope>
    <source>
        <strain evidence="2 3">YZH12</strain>
    </source>
</reference>
<sequence>MSRIVVVGGGYGGMAAAVRLAKLGHEVTLLEAADRLGGALERLEVDGFSWERGPTRTLLPAAARDLFRKSGRPLDRELVLEHRDLVREHRFAGGTVLRLPGSSREAQHDALEELGPGLGAEWLGHVEAYAPTWDLLRREYLERPWDPSLGDRATHRVLFPRETLHRRARRALRDPRLRLVAVHEAVVAGHDPRRVPAWAGVTAYLEQRFGVWTVPAADGGMTALAHALERRLATRRVTVHTSTPADDVVVRDGRAVAVATPQGEVPADVVVCAIDPRRLPALAGHVATTVPALPATTVHLALRDEDLPVVAEETVVHGADATFLLSTGGTAPDGHAAWTVRARGRLHDDVVPALARAGVDVTDQVVRRVALTARDQVEHWHGSPWGVLWQGRGTVRARLGPRTPVPGVLAAGAHAAPGAGLPFVALSAGLVAQAVGPA</sequence>
<dbReference type="EMBL" id="JAVYII010000007">
    <property type="protein sequence ID" value="MDT9594490.1"/>
    <property type="molecule type" value="Genomic_DNA"/>
</dbReference>
<evidence type="ECO:0000313" key="3">
    <source>
        <dbReference type="Proteomes" id="UP001268542"/>
    </source>
</evidence>